<dbReference type="SUPFAM" id="SSF49452">
    <property type="entry name" value="Starch-binding domain-like"/>
    <property type="match status" value="1"/>
</dbReference>
<dbReference type="EMBL" id="SUTE01000061">
    <property type="protein sequence ID" value="MBE6505635.1"/>
    <property type="molecule type" value="Genomic_DNA"/>
</dbReference>
<organism evidence="1 2">
    <name type="scientific">Methanobrevibacter millerae</name>
    <dbReference type="NCBI Taxonomy" id="230361"/>
    <lineage>
        <taxon>Archaea</taxon>
        <taxon>Methanobacteriati</taxon>
        <taxon>Methanobacteriota</taxon>
        <taxon>Methanomada group</taxon>
        <taxon>Methanobacteria</taxon>
        <taxon>Methanobacteriales</taxon>
        <taxon>Methanobacteriaceae</taxon>
        <taxon>Methanobrevibacter</taxon>
    </lineage>
</organism>
<gene>
    <name evidence="1" type="ORF">E7Z73_07855</name>
</gene>
<sequence length="196" mass="20680">MCRRRCNWFSLVKGSLIPPSPTPATTHNISVSVTDGTDPIGNVDVTLSDGENEYTGKTGSAGGCTISNVPEGQYEVVASKSGYVDYESTLTVNSETSSLSIVLEESNPTPQTVNYAFTSYGDAQGETEWGSGTVKTTGVVSGGYTEVEVLTNSPEESFVGQKFYITSDAQTNGTIYPLYTDAGTTSAGIYVSITNE</sequence>
<accession>A0A8T3VGM4</accession>
<comment type="caution">
    <text evidence="1">The sequence shown here is derived from an EMBL/GenBank/DDBJ whole genome shotgun (WGS) entry which is preliminary data.</text>
</comment>
<dbReference type="GO" id="GO:0004180">
    <property type="term" value="F:carboxypeptidase activity"/>
    <property type="evidence" value="ECO:0007669"/>
    <property type="project" value="UniProtKB-KW"/>
</dbReference>
<dbReference type="InterPro" id="IPR013784">
    <property type="entry name" value="Carb-bd-like_fold"/>
</dbReference>
<keyword evidence="1" id="KW-0645">Protease</keyword>
<evidence type="ECO:0000313" key="2">
    <source>
        <dbReference type="Proteomes" id="UP000762703"/>
    </source>
</evidence>
<dbReference type="AlphaFoldDB" id="A0A8T3VGM4"/>
<dbReference type="Gene3D" id="2.60.40.1120">
    <property type="entry name" value="Carboxypeptidase-like, regulatory domain"/>
    <property type="match status" value="1"/>
</dbReference>
<reference evidence="1" key="1">
    <citation type="submission" date="2019-04" db="EMBL/GenBank/DDBJ databases">
        <title>Evolution of Biomass-Degrading Anaerobic Consortia Revealed by Metagenomics.</title>
        <authorList>
            <person name="Peng X."/>
        </authorList>
    </citation>
    <scope>NUCLEOTIDE SEQUENCE</scope>
    <source>
        <strain evidence="1">SIG12</strain>
    </source>
</reference>
<name>A0A8T3VGM4_9EURY</name>
<proteinExistence type="predicted"/>
<keyword evidence="1" id="KW-0121">Carboxypeptidase</keyword>
<dbReference type="Proteomes" id="UP000762703">
    <property type="component" value="Unassembled WGS sequence"/>
</dbReference>
<evidence type="ECO:0000313" key="1">
    <source>
        <dbReference type="EMBL" id="MBE6505635.1"/>
    </source>
</evidence>
<protein>
    <submittedName>
        <fullName evidence="1">Carboxypeptidase regulatory-like domain-containing protein</fullName>
    </submittedName>
</protein>
<keyword evidence="1" id="KW-0378">Hydrolase</keyword>
<dbReference type="Pfam" id="PF13620">
    <property type="entry name" value="CarboxypepD_reg"/>
    <property type="match status" value="1"/>
</dbReference>
<dbReference type="GO" id="GO:0030246">
    <property type="term" value="F:carbohydrate binding"/>
    <property type="evidence" value="ECO:0007669"/>
    <property type="project" value="InterPro"/>
</dbReference>